<reference evidence="1 2" key="1">
    <citation type="submission" date="2018-05" db="EMBL/GenBank/DDBJ databases">
        <title>Reference genomes for bee gut microbiota database.</title>
        <authorList>
            <person name="Ellegaard K.M."/>
        </authorList>
    </citation>
    <scope>NUCLEOTIDE SEQUENCE [LARGE SCALE GENOMIC DNA]</scope>
    <source>
        <strain evidence="1 2">ESL0184</strain>
    </source>
</reference>
<name>A0ABX5MZP4_9LACO</name>
<dbReference type="Proteomes" id="UP000247698">
    <property type="component" value="Unassembled WGS sequence"/>
</dbReference>
<gene>
    <name evidence="1" type="ORF">DK873_02110</name>
</gene>
<accession>A0ABX5MZP4</accession>
<proteinExistence type="predicted"/>
<evidence type="ECO:0000313" key="2">
    <source>
        <dbReference type="Proteomes" id="UP000247698"/>
    </source>
</evidence>
<dbReference type="EMBL" id="QGLG01000002">
    <property type="protein sequence ID" value="PXY83999.1"/>
    <property type="molecule type" value="Genomic_DNA"/>
</dbReference>
<dbReference type="RefSeq" id="WP_110445644.1">
    <property type="nucleotide sequence ID" value="NZ_QGLG01000002.1"/>
</dbReference>
<comment type="caution">
    <text evidence="1">The sequence shown here is derived from an EMBL/GenBank/DDBJ whole genome shotgun (WGS) entry which is preliminary data.</text>
</comment>
<keyword evidence="2" id="KW-1185">Reference proteome</keyword>
<organism evidence="1 2">
    <name type="scientific">Lactobacillus melliventris</name>
    <dbReference type="NCBI Taxonomy" id="1218507"/>
    <lineage>
        <taxon>Bacteria</taxon>
        <taxon>Bacillati</taxon>
        <taxon>Bacillota</taxon>
        <taxon>Bacilli</taxon>
        <taxon>Lactobacillales</taxon>
        <taxon>Lactobacillaceae</taxon>
        <taxon>Lactobacillus</taxon>
    </lineage>
</organism>
<protein>
    <submittedName>
        <fullName evidence="1">Uncharacterized protein</fullName>
    </submittedName>
</protein>
<evidence type="ECO:0000313" key="1">
    <source>
        <dbReference type="EMBL" id="PXY83999.1"/>
    </source>
</evidence>
<sequence length="254" mass="29488">MPDVILEKVKTIYQMYQNGDLGDTTLPEDSNPQLDPSTNENALYFTLPMALNYQRNSYTLWENALKTYKDPETSFVFIPAKVITAGYESVQKALTKYRLALQKNKQTDIWLKLCQTFMELSDGNIINIINNLDNDVDKIRYFMQKDAKKKFPYLSGNKLCNYWLYVLSKYTAIPLKNTNNIYIAADRHVIRASYKLGIITKEQMESSKVQTYVINAWAKELKGTEFVPTDLQNPLWLWSRNDFKNLTATNAKKN</sequence>